<feature type="compositionally biased region" description="Low complexity" evidence="1">
    <location>
        <begin position="569"/>
        <end position="581"/>
    </location>
</feature>
<reference evidence="3 4" key="1">
    <citation type="submission" date="2024-11" db="EMBL/GenBank/DDBJ databases">
        <title>Adaptive evolution of stress response genes in parasites aligns with host niche diversity.</title>
        <authorList>
            <person name="Hahn C."/>
            <person name="Resl P."/>
        </authorList>
    </citation>
    <scope>NUCLEOTIDE SEQUENCE [LARGE SCALE GENOMIC DNA]</scope>
    <source>
        <strain evidence="3">EGGRZ-B1_66</strain>
        <tissue evidence="3">Body</tissue>
    </source>
</reference>
<dbReference type="AlphaFoldDB" id="A0ABD2QGB6"/>
<feature type="compositionally biased region" description="Basic residues" evidence="1">
    <location>
        <begin position="602"/>
        <end position="614"/>
    </location>
</feature>
<evidence type="ECO:0000313" key="3">
    <source>
        <dbReference type="EMBL" id="KAL3317786.1"/>
    </source>
</evidence>
<feature type="region of interest" description="Disordered" evidence="1">
    <location>
        <begin position="551"/>
        <end position="614"/>
    </location>
</feature>
<keyword evidence="4" id="KW-1185">Reference proteome</keyword>
<organism evidence="3 4">
    <name type="scientific">Cichlidogyrus casuarinus</name>
    <dbReference type="NCBI Taxonomy" id="1844966"/>
    <lineage>
        <taxon>Eukaryota</taxon>
        <taxon>Metazoa</taxon>
        <taxon>Spiralia</taxon>
        <taxon>Lophotrochozoa</taxon>
        <taxon>Platyhelminthes</taxon>
        <taxon>Monogenea</taxon>
        <taxon>Monopisthocotylea</taxon>
        <taxon>Dactylogyridea</taxon>
        <taxon>Ancyrocephalidae</taxon>
        <taxon>Cichlidogyrus</taxon>
    </lineage>
</organism>
<evidence type="ECO:0000256" key="1">
    <source>
        <dbReference type="SAM" id="MobiDB-lite"/>
    </source>
</evidence>
<proteinExistence type="predicted"/>
<sequence length="614" mass="70078">MIRFMFRLITPPSVNCLNAGFHKSLLYDHYLIDIPNLFDFCSVLEPLARTSCTNFLESLFSLQPKFLEDVALSFRLFKTVVTKSYIDELTNSDIQLIITIAVEKKSVEAKIAEYIDYLLDINSSMYYFLEICSGSSCFARILTICLEEKLLETLLSLYDSCIPLLQKMVENSSLPNSSVVAMLHKLSKAAGFIIVLVRKIFIEHNLNSFVEEVTSESTDISTIQRLSDDFIQFHLLFLNYRNFSLVYEILYPYREDAKLILDHYPKIGDLDTTSFHYINSAYEILLKETDDLHQKLSKMHIQATNKPSVADMLNKQVSIPKPLKKAIVAYPQFAAKIESIHDLVPDADPTMIAHVLDVYKGDLDRTINAFMDNELPAVVMADNNELVVADSECRDLASAMAAGLVKADRQTLWQGKRQTELKEAASDLDLKKKVRAAISRFEKEDSDDEPCNQRKDEMRGLILPHGMSKDEEIAVKLFQRLKSDELYEEDADDSFDVYIGKVEKNDSSGEGPSESVIEHYKGDENRRKNCLDIEDPAIVRERKNQAYRIGTVHNTRHHPQSNKNTSGPSTSTAAETESESANSMRRQHNLKDRNKAYVANHNRQKLANRKRQQR</sequence>
<evidence type="ECO:0000259" key="2">
    <source>
        <dbReference type="PROSITE" id="PS51140"/>
    </source>
</evidence>
<dbReference type="InterPro" id="IPR003892">
    <property type="entry name" value="CUE"/>
</dbReference>
<protein>
    <submittedName>
        <fullName evidence="3">Activating signal cointegrator 1 complex subunit 2</fullName>
    </submittedName>
</protein>
<dbReference type="SUPFAM" id="SSF46934">
    <property type="entry name" value="UBA-like"/>
    <property type="match status" value="1"/>
</dbReference>
<name>A0ABD2QGB6_9PLAT</name>
<dbReference type="Gene3D" id="1.10.8.10">
    <property type="entry name" value="DNA helicase RuvA subunit, C-terminal domain"/>
    <property type="match status" value="1"/>
</dbReference>
<dbReference type="Proteomes" id="UP001626550">
    <property type="component" value="Unassembled WGS sequence"/>
</dbReference>
<evidence type="ECO:0000313" key="4">
    <source>
        <dbReference type="Proteomes" id="UP001626550"/>
    </source>
</evidence>
<feature type="domain" description="CUE" evidence="2">
    <location>
        <begin position="332"/>
        <end position="375"/>
    </location>
</feature>
<comment type="caution">
    <text evidence="3">The sequence shown here is derived from an EMBL/GenBank/DDBJ whole genome shotgun (WGS) entry which is preliminary data.</text>
</comment>
<accession>A0ABD2QGB6</accession>
<gene>
    <name evidence="3" type="primary">ASCC2</name>
    <name evidence="3" type="ORF">Ciccas_003564</name>
</gene>
<dbReference type="InterPro" id="IPR009060">
    <property type="entry name" value="UBA-like_sf"/>
</dbReference>
<dbReference type="EMBL" id="JBJKFK010000331">
    <property type="protein sequence ID" value="KAL3317786.1"/>
    <property type="molecule type" value="Genomic_DNA"/>
</dbReference>
<dbReference type="PROSITE" id="PS51140">
    <property type="entry name" value="CUE"/>
    <property type="match status" value="1"/>
</dbReference>